<comment type="similarity">
    <text evidence="2">Belongs to the oligopeptide OPT transporter family.</text>
</comment>
<name>A0A9W4MZ57_PENNA</name>
<dbReference type="GO" id="GO:0015031">
    <property type="term" value="P:protein transport"/>
    <property type="evidence" value="ECO:0007669"/>
    <property type="project" value="UniProtKB-KW"/>
</dbReference>
<evidence type="ECO:0000256" key="7">
    <source>
        <dbReference type="ARBA" id="ARBA00022989"/>
    </source>
</evidence>
<feature type="transmembrane region" description="Helical" evidence="9">
    <location>
        <begin position="547"/>
        <end position="566"/>
    </location>
</feature>
<protein>
    <submittedName>
        <fullName evidence="10">Uncharacterized protein</fullName>
    </submittedName>
</protein>
<evidence type="ECO:0000313" key="10">
    <source>
        <dbReference type="EMBL" id="CAG8230283.1"/>
    </source>
</evidence>
<evidence type="ECO:0000313" key="11">
    <source>
        <dbReference type="Proteomes" id="UP001153461"/>
    </source>
</evidence>
<feature type="transmembrane region" description="Helical" evidence="9">
    <location>
        <begin position="424"/>
        <end position="441"/>
    </location>
</feature>
<evidence type="ECO:0000256" key="8">
    <source>
        <dbReference type="ARBA" id="ARBA00023136"/>
    </source>
</evidence>
<reference evidence="10" key="1">
    <citation type="submission" date="2021-07" db="EMBL/GenBank/DDBJ databases">
        <authorList>
            <person name="Branca A.L. A."/>
        </authorList>
    </citation>
    <scope>NUCLEOTIDE SEQUENCE</scope>
</reference>
<dbReference type="InterPro" id="IPR004813">
    <property type="entry name" value="OPT"/>
</dbReference>
<dbReference type="OrthoDB" id="1293114at2759"/>
<evidence type="ECO:0000256" key="2">
    <source>
        <dbReference type="ARBA" id="ARBA00008807"/>
    </source>
</evidence>
<keyword evidence="6" id="KW-0653">Protein transport</keyword>
<proteinExistence type="inferred from homology"/>
<keyword evidence="4 9" id="KW-0812">Transmembrane</keyword>
<keyword evidence="8 9" id="KW-0472">Membrane</keyword>
<comment type="subcellular location">
    <subcellularLocation>
        <location evidence="1">Membrane</location>
        <topology evidence="1">Multi-pass membrane protein</topology>
    </subcellularLocation>
</comment>
<evidence type="ECO:0000256" key="4">
    <source>
        <dbReference type="ARBA" id="ARBA00022692"/>
    </source>
</evidence>
<comment type="caution">
    <text evidence="10">The sequence shown here is derived from an EMBL/GenBank/DDBJ whole genome shotgun (WGS) entry which is preliminary data.</text>
</comment>
<evidence type="ECO:0000256" key="9">
    <source>
        <dbReference type="SAM" id="Phobius"/>
    </source>
</evidence>
<dbReference type="InterPro" id="IPR004648">
    <property type="entry name" value="Oligpept_transpt"/>
</dbReference>
<accession>A0A9W4MZ57</accession>
<feature type="transmembrane region" description="Helical" evidence="9">
    <location>
        <begin position="492"/>
        <end position="514"/>
    </location>
</feature>
<keyword evidence="3" id="KW-0813">Transport</keyword>
<keyword evidence="7 9" id="KW-1133">Transmembrane helix</keyword>
<dbReference type="GO" id="GO:0016020">
    <property type="term" value="C:membrane"/>
    <property type="evidence" value="ECO:0007669"/>
    <property type="project" value="UniProtKB-SubCell"/>
</dbReference>
<dbReference type="EMBL" id="CAJVNV010000553">
    <property type="protein sequence ID" value="CAG8230283.1"/>
    <property type="molecule type" value="Genomic_DNA"/>
</dbReference>
<gene>
    <name evidence="10" type="ORF">PNAL_LOCUS8239</name>
</gene>
<evidence type="ECO:0000256" key="1">
    <source>
        <dbReference type="ARBA" id="ARBA00004141"/>
    </source>
</evidence>
<keyword evidence="5" id="KW-0571">Peptide transport</keyword>
<feature type="transmembrane region" description="Helical" evidence="9">
    <location>
        <begin position="572"/>
        <end position="594"/>
    </location>
</feature>
<evidence type="ECO:0000256" key="3">
    <source>
        <dbReference type="ARBA" id="ARBA00022448"/>
    </source>
</evidence>
<dbReference type="Proteomes" id="UP001153461">
    <property type="component" value="Unassembled WGS sequence"/>
</dbReference>
<dbReference type="PANTHER" id="PTHR22601">
    <property type="entry name" value="ISP4 LIKE PROTEIN"/>
    <property type="match status" value="1"/>
</dbReference>
<evidence type="ECO:0000256" key="5">
    <source>
        <dbReference type="ARBA" id="ARBA00022856"/>
    </source>
</evidence>
<feature type="non-terminal residue" evidence="10">
    <location>
        <position position="1"/>
    </location>
</feature>
<feature type="transmembrane region" description="Helical" evidence="9">
    <location>
        <begin position="665"/>
        <end position="685"/>
    </location>
</feature>
<organism evidence="10 11">
    <name type="scientific">Penicillium nalgiovense</name>
    <dbReference type="NCBI Taxonomy" id="60175"/>
    <lineage>
        <taxon>Eukaryota</taxon>
        <taxon>Fungi</taxon>
        <taxon>Dikarya</taxon>
        <taxon>Ascomycota</taxon>
        <taxon>Pezizomycotina</taxon>
        <taxon>Eurotiomycetes</taxon>
        <taxon>Eurotiomycetidae</taxon>
        <taxon>Eurotiales</taxon>
        <taxon>Aspergillaceae</taxon>
        <taxon>Penicillium</taxon>
    </lineage>
</organism>
<dbReference type="Pfam" id="PF03169">
    <property type="entry name" value="OPT"/>
    <property type="match status" value="2"/>
</dbReference>
<sequence>AGSSSLLCSVDMSPEVSELPAKTNEIATLGQKLIDKKDLALVGVNEKDATSDQKSESDPDTIIITGADAALHLLPLRDGFDSVLTFRSIILASGLACFQAVMNQIYLPTSVTIGGTFIVLISYFIGNAWARFLPRGDRLELRWREKRGLGKLPWWITVMKFVNNGAWSLKEHSICAITATSASNAASSSTVLGTQMLFYDLKLTATTVVLSTISIGLFGYGICGILRPIGVWHTEAVYWGNLPIVKTLQALHWQQLKISKPLRYYWYAFTGKSLYEIIPAYIFPWMNSVSIPISFQYLNNTLGKRPKNEYSMFFAPGMNQFIPAIHLKKKVSAQLSVLKSLLSFHSCENREFSATGLADVDSTVLGCTKGHREHCYCTDQLVRWRQQQRRSRTVQYIFRLAIFEFRNPITPAATAVPLKLQMHMAIGLACCFASMLGIYYGNAWNSRSLLFVSTTLLTAEGKRYPVSKLFPGGVLDESVMAAYGLPRLTGTLAFGMLMANATIGALVVHCILFWGKGIWHSYKSARKGRYDDRHHLHMAAHYKEAPWWWYIIVLVISFVLGIVVIVEENLTLPVWAYAVALSLGIIITPFVSMIQETSLCMILYSRFGTGIATNNLSKMLGGLIVPGRPIGNMYFAAWSHNVVTNGINLASDLKMGEYLKIPPRVMFLTQFHGTMLGAFINYAIMRSILAENRNLLINGNGNSAWSGPSLQAYNTNAAS</sequence>
<dbReference type="GO" id="GO:0035673">
    <property type="term" value="F:oligopeptide transmembrane transporter activity"/>
    <property type="evidence" value="ECO:0007669"/>
    <property type="project" value="InterPro"/>
</dbReference>
<evidence type="ECO:0000256" key="6">
    <source>
        <dbReference type="ARBA" id="ARBA00022927"/>
    </source>
</evidence>
<feature type="transmembrane region" description="Helical" evidence="9">
    <location>
        <begin position="113"/>
        <end position="134"/>
    </location>
</feature>
<dbReference type="AlphaFoldDB" id="A0A9W4MZ57"/>